<proteinExistence type="predicted"/>
<evidence type="ECO:0000313" key="2">
    <source>
        <dbReference type="EMBL" id="QJA69127.1"/>
    </source>
</evidence>
<evidence type="ECO:0000313" key="1">
    <source>
        <dbReference type="EMBL" id="QJA55281.1"/>
    </source>
</evidence>
<name>A0A6H2A6L8_9ZZZZ</name>
<dbReference type="AlphaFoldDB" id="A0A6H2A6L8"/>
<reference evidence="1" key="1">
    <citation type="submission" date="2020-03" db="EMBL/GenBank/DDBJ databases">
        <title>The deep terrestrial virosphere.</title>
        <authorList>
            <person name="Holmfeldt K."/>
            <person name="Nilsson E."/>
            <person name="Simone D."/>
            <person name="Lopez-Fernandez M."/>
            <person name="Wu X."/>
            <person name="de Brujin I."/>
            <person name="Lundin D."/>
            <person name="Andersson A."/>
            <person name="Bertilsson S."/>
            <person name="Dopson M."/>
        </authorList>
    </citation>
    <scope>NUCLEOTIDE SEQUENCE</scope>
    <source>
        <strain evidence="2">MM415A05048</strain>
        <strain evidence="1">TM448A08530</strain>
    </source>
</reference>
<dbReference type="EMBL" id="MT144584">
    <property type="protein sequence ID" value="QJA55281.1"/>
    <property type="molecule type" value="Genomic_DNA"/>
</dbReference>
<organism evidence="1">
    <name type="scientific">viral metagenome</name>
    <dbReference type="NCBI Taxonomy" id="1070528"/>
    <lineage>
        <taxon>unclassified sequences</taxon>
        <taxon>metagenomes</taxon>
        <taxon>organismal metagenomes</taxon>
    </lineage>
</organism>
<protein>
    <submittedName>
        <fullName evidence="1">Uncharacterized protein</fullName>
    </submittedName>
</protein>
<accession>A0A6H2A6L8</accession>
<dbReference type="EMBL" id="MT141679">
    <property type="protein sequence ID" value="QJA69127.1"/>
    <property type="molecule type" value="Genomic_DNA"/>
</dbReference>
<sequence>MATEKKSVVKEARVSEFNGKKSYSATMEDETSGYYDFKQCGELVKGELVGYTVEEKTNKKGGKYNLLTVTKLSGAVAQSEAVTTPATELKTDVEPSTRPEWHSKSFVEMKFELRRDVIETLGRCAAAGRIEPKEMVEYFNDFYPAVDLSIDVLAK</sequence>
<gene>
    <name evidence="2" type="ORF">MM415A05048_0011</name>
    <name evidence="1" type="ORF">TM448A08530_0008</name>
</gene>